<gene>
    <name evidence="3" type="ORF">TPAR_02108</name>
</gene>
<dbReference type="AlphaFoldDB" id="A0A2S4L5H0"/>
<dbReference type="PANTHER" id="PTHR13252:SF9">
    <property type="entry name" value="F-BOX ONLY PROTEIN 28"/>
    <property type="match status" value="1"/>
</dbReference>
<keyword evidence="4" id="KW-1185">Reference proteome</keyword>
<dbReference type="PROSITE" id="PS50181">
    <property type="entry name" value="FBOX"/>
    <property type="match status" value="1"/>
</dbReference>
<dbReference type="OrthoDB" id="3219396at2759"/>
<protein>
    <recommendedName>
        <fullName evidence="2">F-box domain-containing protein</fullName>
    </recommendedName>
</protein>
<name>A0A2S4L5H0_9HYPO</name>
<feature type="non-terminal residue" evidence="3">
    <location>
        <position position="1"/>
    </location>
</feature>
<dbReference type="GO" id="GO:0000209">
    <property type="term" value="P:protein polyubiquitination"/>
    <property type="evidence" value="ECO:0007669"/>
    <property type="project" value="TreeGrafter"/>
</dbReference>
<dbReference type="SMART" id="SM00256">
    <property type="entry name" value="FBOX"/>
    <property type="match status" value="1"/>
</dbReference>
<dbReference type="PANTHER" id="PTHR13252">
    <property type="entry name" value="F-BOX ONLY PROTEIN 28"/>
    <property type="match status" value="1"/>
</dbReference>
<evidence type="ECO:0000313" key="3">
    <source>
        <dbReference type="EMBL" id="POR37693.1"/>
    </source>
</evidence>
<reference evidence="3 4" key="1">
    <citation type="submission" date="2018-01" db="EMBL/GenBank/DDBJ databases">
        <title>Harnessing the power of phylogenomics to disentangle the directionality and signatures of interkingdom host jumping in the parasitic fungal genus Tolypocladium.</title>
        <authorList>
            <person name="Quandt C.A."/>
            <person name="Patterson W."/>
            <person name="Spatafora J.W."/>
        </authorList>
    </citation>
    <scope>NUCLEOTIDE SEQUENCE [LARGE SCALE GENOMIC DNA]</scope>
    <source>
        <strain evidence="3 4">NRBC 100945</strain>
    </source>
</reference>
<dbReference type="EMBL" id="PKSG01000217">
    <property type="protein sequence ID" value="POR37693.1"/>
    <property type="molecule type" value="Genomic_DNA"/>
</dbReference>
<evidence type="ECO:0000259" key="2">
    <source>
        <dbReference type="PROSITE" id="PS50181"/>
    </source>
</evidence>
<feature type="compositionally biased region" description="Polar residues" evidence="1">
    <location>
        <begin position="7"/>
        <end position="24"/>
    </location>
</feature>
<feature type="region of interest" description="Disordered" evidence="1">
    <location>
        <begin position="106"/>
        <end position="140"/>
    </location>
</feature>
<feature type="domain" description="F-box" evidence="2">
    <location>
        <begin position="41"/>
        <end position="87"/>
    </location>
</feature>
<dbReference type="SUPFAM" id="SSF101908">
    <property type="entry name" value="Putative isomerase YbhE"/>
    <property type="match status" value="1"/>
</dbReference>
<dbReference type="Pfam" id="PF12937">
    <property type="entry name" value="F-box-like"/>
    <property type="match status" value="1"/>
</dbReference>
<evidence type="ECO:0000256" key="1">
    <source>
        <dbReference type="SAM" id="MobiDB-lite"/>
    </source>
</evidence>
<dbReference type="SUPFAM" id="SSF81383">
    <property type="entry name" value="F-box domain"/>
    <property type="match status" value="1"/>
</dbReference>
<feature type="region of interest" description="Disordered" evidence="1">
    <location>
        <begin position="6"/>
        <end position="43"/>
    </location>
</feature>
<dbReference type="InterPro" id="IPR039719">
    <property type="entry name" value="FBXO28"/>
</dbReference>
<evidence type="ECO:0000313" key="4">
    <source>
        <dbReference type="Proteomes" id="UP000237481"/>
    </source>
</evidence>
<sequence length="665" mass="73656">SRCVFRSPTTNTLAAPTSLPSSIATPPGPDRHSAMAPTDRPSRWDELPDEILLQILGYLEPCHIIRLQLVSRKLQEFCLDDELWKRFSFEDSPWYQALQTRRKLSKTPIHPGDAPHNATPLLHPDSGHPSRATNRDGGLEGADPQYHRWRMLQDKANWDPAYPGERVSWYDEYFQRNGPASVNWLQTPRMRDRGLEAMIEARGLALYSPYDGNDGLGTMLAVSPLDDGSVCLWDVKGTRGKQGGIVARSNRDILFIDGPSSQNARRSKKIDTGVTECVSVNNGGHRAFFAVQSHLIEVDLNRLEVVSRESFEWSITTLSSVHEGVPLTVGTSSGIHLHDFRARARASRDIVERLDGPEWEQSDVLRSLFDPKPLPPYASLSQPTPISILHLPRPGSQELVSDDIYVSGRFSNILHYDRRKFPAIVGSIYSGALIKGMASLPFPFSTVDTEVRRRGELTAERVADMKATGEGRTLIAGGGYNSKGSLEIYGLSTASDSAGRAMLQNSVMQNRQTAASATILSVINHGTKIVFSDGSGLLKWFERDGSTECRRLRIGHSDTEAPSSLFASMPASDDLARRILSTQSKQGQDRPNDDNVLFWTGEKLGMVSFTKEPLFKAEDFEAQGPGSAVDDEKRERYTGRMREALERQADEVRFMGNLGMGTGTG</sequence>
<dbReference type="Gene3D" id="1.20.1280.50">
    <property type="match status" value="1"/>
</dbReference>
<dbReference type="InterPro" id="IPR001810">
    <property type="entry name" value="F-box_dom"/>
</dbReference>
<dbReference type="InterPro" id="IPR036047">
    <property type="entry name" value="F-box-like_dom_sf"/>
</dbReference>
<proteinExistence type="predicted"/>
<comment type="caution">
    <text evidence="3">The sequence shown here is derived from an EMBL/GenBank/DDBJ whole genome shotgun (WGS) entry which is preliminary data.</text>
</comment>
<organism evidence="3 4">
    <name type="scientific">Tolypocladium paradoxum</name>
    <dbReference type="NCBI Taxonomy" id="94208"/>
    <lineage>
        <taxon>Eukaryota</taxon>
        <taxon>Fungi</taxon>
        <taxon>Dikarya</taxon>
        <taxon>Ascomycota</taxon>
        <taxon>Pezizomycotina</taxon>
        <taxon>Sordariomycetes</taxon>
        <taxon>Hypocreomycetidae</taxon>
        <taxon>Hypocreales</taxon>
        <taxon>Ophiocordycipitaceae</taxon>
        <taxon>Tolypocladium</taxon>
    </lineage>
</organism>
<dbReference type="Proteomes" id="UP000237481">
    <property type="component" value="Unassembled WGS sequence"/>
</dbReference>
<feature type="compositionally biased region" description="Basic and acidic residues" evidence="1">
    <location>
        <begin position="125"/>
        <end position="138"/>
    </location>
</feature>
<accession>A0A2S4L5H0</accession>
<dbReference type="STRING" id="94208.A0A2S4L5H0"/>